<feature type="region of interest" description="Disordered" evidence="1">
    <location>
        <begin position="80"/>
        <end position="153"/>
    </location>
</feature>
<evidence type="ECO:0000313" key="3">
    <source>
        <dbReference type="Proteomes" id="UP001185028"/>
    </source>
</evidence>
<evidence type="ECO:0000313" key="2">
    <source>
        <dbReference type="EMBL" id="MDR6246597.1"/>
    </source>
</evidence>
<dbReference type="RefSeq" id="WP_188775640.1">
    <property type="nucleotide sequence ID" value="NZ_BMMB01000004.1"/>
</dbReference>
<name>A0ABU1J7U9_9BACL</name>
<sequence length="153" mass="16697">MLANHIGELLEIVYMDQTGKLTQRRIEIKHIRNGRVYADCLRSGEPRTFKLENILAWQPSKAIRPTISVKQLAAMTVSESDKAFSSTARAVSAVKPTHSSRTSSSSNTYKRSPSSKSATTTTTTSTRSYTTGSRAKQPALRPSAAKANVSHVS</sequence>
<dbReference type="Proteomes" id="UP001185028">
    <property type="component" value="Unassembled WGS sequence"/>
</dbReference>
<protein>
    <submittedName>
        <fullName evidence="2">DNA-binding transcriptional regulator YafY</fullName>
    </submittedName>
</protein>
<proteinExistence type="predicted"/>
<comment type="caution">
    <text evidence="2">The sequence shown here is derived from an EMBL/GenBank/DDBJ whole genome shotgun (WGS) entry which is preliminary data.</text>
</comment>
<gene>
    <name evidence="2" type="ORF">JOC58_004542</name>
</gene>
<accession>A0ABU1J7U9</accession>
<keyword evidence="2" id="KW-0238">DNA-binding</keyword>
<dbReference type="GO" id="GO:0003677">
    <property type="term" value="F:DNA binding"/>
    <property type="evidence" value="ECO:0007669"/>
    <property type="project" value="UniProtKB-KW"/>
</dbReference>
<keyword evidence="3" id="KW-1185">Reference proteome</keyword>
<reference evidence="2 3" key="1">
    <citation type="submission" date="2023-07" db="EMBL/GenBank/DDBJ databases">
        <title>Genomic Encyclopedia of Type Strains, Phase IV (KMG-IV): sequencing the most valuable type-strain genomes for metagenomic binning, comparative biology and taxonomic classification.</title>
        <authorList>
            <person name="Goeker M."/>
        </authorList>
    </citation>
    <scope>NUCLEOTIDE SEQUENCE [LARGE SCALE GENOMIC DNA]</scope>
    <source>
        <strain evidence="2 3">DSM 22170</strain>
    </source>
</reference>
<dbReference type="EMBL" id="JAVDQH010000033">
    <property type="protein sequence ID" value="MDR6246597.1"/>
    <property type="molecule type" value="Genomic_DNA"/>
</dbReference>
<evidence type="ECO:0000256" key="1">
    <source>
        <dbReference type="SAM" id="MobiDB-lite"/>
    </source>
</evidence>
<feature type="compositionally biased region" description="Low complexity" evidence="1">
    <location>
        <begin position="99"/>
        <end position="133"/>
    </location>
</feature>
<organism evidence="2 3">
    <name type="scientific">Paenibacillus hunanensis</name>
    <dbReference type="NCBI Taxonomy" id="539262"/>
    <lineage>
        <taxon>Bacteria</taxon>
        <taxon>Bacillati</taxon>
        <taxon>Bacillota</taxon>
        <taxon>Bacilli</taxon>
        <taxon>Bacillales</taxon>
        <taxon>Paenibacillaceae</taxon>
        <taxon>Paenibacillus</taxon>
    </lineage>
</organism>